<accession>A0A7G5XIK3</accession>
<dbReference type="KEGG" id="lacs:H4075_03630"/>
<dbReference type="InterPro" id="IPR028011">
    <property type="entry name" value="DUF4476"/>
</dbReference>
<sequence length="260" mass="30560">MKKIFTLITMLFLTVATFAAWDDARLSITSMSNTPVRIMIDGRQVQQGNREIRINNLSPGIHRIQIYSTNYNNNRRKGLFGGNNNRDELIYNNSVNIRRGMHTDIVINRFGKVFIDEERIENRNDDNWNDNDRNNGGWGNDNNNNGGWGNDNRDYNNRDNNYGTVMSYERFQQLKQSVERENADKNKMDLLRSTLPYNRVNAQQVRELAELISFEQTRLELAKFAYRYTIDRGNYFVVNDVFNFGSSKTELTRYISTYRD</sequence>
<evidence type="ECO:0000313" key="5">
    <source>
        <dbReference type="Proteomes" id="UP000515344"/>
    </source>
</evidence>
<evidence type="ECO:0000313" key="4">
    <source>
        <dbReference type="EMBL" id="QNA45306.1"/>
    </source>
</evidence>
<dbReference type="Pfam" id="PF14771">
    <property type="entry name" value="DUF4476"/>
    <property type="match status" value="1"/>
</dbReference>
<organism evidence="4 5">
    <name type="scientific">Lacibacter sediminis</name>
    <dbReference type="NCBI Taxonomy" id="2760713"/>
    <lineage>
        <taxon>Bacteria</taxon>
        <taxon>Pseudomonadati</taxon>
        <taxon>Bacteroidota</taxon>
        <taxon>Chitinophagia</taxon>
        <taxon>Chitinophagales</taxon>
        <taxon>Chitinophagaceae</taxon>
        <taxon>Lacibacter</taxon>
    </lineage>
</organism>
<evidence type="ECO:0000259" key="3">
    <source>
        <dbReference type="Pfam" id="PF14771"/>
    </source>
</evidence>
<reference evidence="5" key="1">
    <citation type="submission" date="2020-08" db="EMBL/GenBank/DDBJ databases">
        <title>Lacibacter sp. S13-6-6 genome sequencing.</title>
        <authorList>
            <person name="Jin L."/>
        </authorList>
    </citation>
    <scope>NUCLEOTIDE SEQUENCE [LARGE SCALE GENOMIC DNA]</scope>
    <source>
        <strain evidence="5">S13-6-6</strain>
    </source>
</reference>
<gene>
    <name evidence="4" type="ORF">H4075_03630</name>
</gene>
<feature type="domain" description="DUF4476" evidence="3">
    <location>
        <begin position="165"/>
        <end position="255"/>
    </location>
</feature>
<evidence type="ECO:0000256" key="2">
    <source>
        <dbReference type="SAM" id="SignalP"/>
    </source>
</evidence>
<feature type="compositionally biased region" description="Basic and acidic residues" evidence="1">
    <location>
        <begin position="123"/>
        <end position="133"/>
    </location>
</feature>
<dbReference type="AlphaFoldDB" id="A0A7G5XIK3"/>
<protein>
    <submittedName>
        <fullName evidence="4">DUF4476 domain-containing protein</fullName>
    </submittedName>
</protein>
<name>A0A7G5XIK3_9BACT</name>
<proteinExistence type="predicted"/>
<dbReference type="RefSeq" id="WP_182804241.1">
    <property type="nucleotide sequence ID" value="NZ_CP060007.1"/>
</dbReference>
<dbReference type="EMBL" id="CP060007">
    <property type="protein sequence ID" value="QNA45306.1"/>
    <property type="molecule type" value="Genomic_DNA"/>
</dbReference>
<evidence type="ECO:0000256" key="1">
    <source>
        <dbReference type="SAM" id="MobiDB-lite"/>
    </source>
</evidence>
<keyword evidence="2" id="KW-0732">Signal</keyword>
<feature type="region of interest" description="Disordered" evidence="1">
    <location>
        <begin position="123"/>
        <end position="156"/>
    </location>
</feature>
<feature type="signal peptide" evidence="2">
    <location>
        <begin position="1"/>
        <end position="19"/>
    </location>
</feature>
<feature type="chain" id="PRO_5028876231" evidence="2">
    <location>
        <begin position="20"/>
        <end position="260"/>
    </location>
</feature>
<dbReference type="Proteomes" id="UP000515344">
    <property type="component" value="Chromosome"/>
</dbReference>
<keyword evidence="5" id="KW-1185">Reference proteome</keyword>